<dbReference type="GO" id="GO:0006397">
    <property type="term" value="P:mRNA processing"/>
    <property type="evidence" value="ECO:0007669"/>
    <property type="project" value="InterPro"/>
</dbReference>
<dbReference type="Pfam" id="PF16134">
    <property type="entry name" value="THOC2_N"/>
    <property type="match status" value="2"/>
</dbReference>
<dbReference type="InterPro" id="IPR021726">
    <property type="entry name" value="THO_THOC2_N"/>
</dbReference>
<feature type="region of interest" description="Disordered" evidence="5">
    <location>
        <begin position="350"/>
        <end position="369"/>
    </location>
</feature>
<feature type="region of interest" description="Disordered" evidence="5">
    <location>
        <begin position="809"/>
        <end position="865"/>
    </location>
</feature>
<feature type="compositionally biased region" description="Basic and acidic residues" evidence="5">
    <location>
        <begin position="1395"/>
        <end position="1430"/>
    </location>
</feature>
<feature type="region of interest" description="Disordered" evidence="5">
    <location>
        <begin position="1342"/>
        <end position="1603"/>
    </location>
</feature>
<name>A0A7S1FJ80_NOCSC</name>
<dbReference type="Pfam" id="PF11262">
    <property type="entry name" value="Tho2"/>
    <property type="match status" value="1"/>
</dbReference>
<feature type="region of interest" description="Disordered" evidence="5">
    <location>
        <begin position="915"/>
        <end position="990"/>
    </location>
</feature>
<evidence type="ECO:0000259" key="8">
    <source>
        <dbReference type="Pfam" id="PF16134"/>
    </source>
</evidence>
<organism evidence="9">
    <name type="scientific">Noctiluca scintillans</name>
    <name type="common">Sea sparkle</name>
    <name type="synonym">Red tide dinoflagellate</name>
    <dbReference type="NCBI Taxonomy" id="2966"/>
    <lineage>
        <taxon>Eukaryota</taxon>
        <taxon>Sar</taxon>
        <taxon>Alveolata</taxon>
        <taxon>Dinophyceae</taxon>
        <taxon>Noctilucales</taxon>
        <taxon>Noctilucaceae</taxon>
        <taxon>Noctiluca</taxon>
    </lineage>
</organism>
<evidence type="ECO:0000259" key="6">
    <source>
        <dbReference type="Pfam" id="PF11262"/>
    </source>
</evidence>
<dbReference type="GO" id="GO:0000445">
    <property type="term" value="C:THO complex part of transcription export complex"/>
    <property type="evidence" value="ECO:0007669"/>
    <property type="project" value="TreeGrafter"/>
</dbReference>
<feature type="domain" description="THO complex subunit 2 N-terminal" evidence="8">
    <location>
        <begin position="372"/>
        <end position="501"/>
    </location>
</feature>
<feature type="domain" description="THO complex subunitTHOC2 C-terminal" evidence="6">
    <location>
        <begin position="1029"/>
        <end position="1331"/>
    </location>
</feature>
<feature type="compositionally biased region" description="Basic residues" evidence="5">
    <location>
        <begin position="1591"/>
        <end position="1603"/>
    </location>
</feature>
<feature type="compositionally biased region" description="Low complexity" evidence="5">
    <location>
        <begin position="357"/>
        <end position="368"/>
    </location>
</feature>
<feature type="compositionally biased region" description="Basic and acidic residues" evidence="5">
    <location>
        <begin position="948"/>
        <end position="961"/>
    </location>
</feature>
<feature type="compositionally biased region" description="Basic and acidic residues" evidence="5">
    <location>
        <begin position="1359"/>
        <end position="1373"/>
    </location>
</feature>
<evidence type="ECO:0000256" key="5">
    <source>
        <dbReference type="SAM" id="MobiDB-lite"/>
    </source>
</evidence>
<feature type="compositionally biased region" description="Basic and acidic residues" evidence="5">
    <location>
        <begin position="1549"/>
        <end position="1559"/>
    </location>
</feature>
<feature type="compositionally biased region" description="Basic and acidic residues" evidence="5">
    <location>
        <begin position="1437"/>
        <end position="1495"/>
    </location>
</feature>
<comment type="similarity">
    <text evidence="2">Belongs to the THOC2 family.</text>
</comment>
<evidence type="ECO:0000313" key="9">
    <source>
        <dbReference type="EMBL" id="CAD8869668.1"/>
    </source>
</evidence>
<reference evidence="9" key="1">
    <citation type="submission" date="2021-01" db="EMBL/GenBank/DDBJ databases">
        <authorList>
            <person name="Corre E."/>
            <person name="Pelletier E."/>
            <person name="Niang G."/>
            <person name="Scheremetjew M."/>
            <person name="Finn R."/>
            <person name="Kale V."/>
            <person name="Holt S."/>
            <person name="Cochrane G."/>
            <person name="Meng A."/>
            <person name="Brown T."/>
            <person name="Cohen L."/>
        </authorList>
    </citation>
    <scope>NUCLEOTIDE SEQUENCE</scope>
</reference>
<dbReference type="InterPro" id="IPR021418">
    <property type="entry name" value="THO_THOC2_C"/>
</dbReference>
<comment type="subcellular location">
    <subcellularLocation>
        <location evidence="1">Nucleus</location>
    </subcellularLocation>
</comment>
<protein>
    <recommendedName>
        <fullName evidence="3">THO complex subunit 2</fullName>
    </recommendedName>
</protein>
<dbReference type="InterPro" id="IPR040007">
    <property type="entry name" value="Tho2"/>
</dbReference>
<proteinExistence type="inferred from homology"/>
<evidence type="ECO:0000256" key="3">
    <source>
        <dbReference type="ARBA" id="ARBA00019596"/>
    </source>
</evidence>
<evidence type="ECO:0000259" key="7">
    <source>
        <dbReference type="Pfam" id="PF11732"/>
    </source>
</evidence>
<dbReference type="PANTHER" id="PTHR21597">
    <property type="entry name" value="THO2 PROTEIN"/>
    <property type="match status" value="1"/>
</dbReference>
<dbReference type="GO" id="GO:0006406">
    <property type="term" value="P:mRNA export from nucleus"/>
    <property type="evidence" value="ECO:0007669"/>
    <property type="project" value="InterPro"/>
</dbReference>
<feature type="compositionally biased region" description="Basic and acidic residues" evidence="5">
    <location>
        <begin position="809"/>
        <end position="819"/>
    </location>
</feature>
<feature type="domain" description="THO complex subunitTHOC2 N-terminal" evidence="7">
    <location>
        <begin position="519"/>
        <end position="593"/>
    </location>
</feature>
<dbReference type="InterPro" id="IPR032302">
    <property type="entry name" value="THOC2_N"/>
</dbReference>
<sequence>MEQRSTLRQEFDVFCQLVEEEGLLPRTLLAQSLETESVPVTVCPVAQLKKKHNQAKTKAKYTITRYNLLREHVEGYSKLVHLLDKLGSLEWEPTATAAQREETQEHLIHDIIRLAGFGNLCPNRILSAAIDIYELRLCEADPAPMAEPLLALMQRFPRKRLTEVVVFQILSHTTGRDHTQTMSSKASQFLAIGSLIARGLVDLDVLWSYLDPDDAVIRKQHADLVAKYEEELGRLSKIDVGSSGEDRNAWSAAMQAFNQSGHQKLRLAAALISVNDWNAAHKLLLHLQGICKPCLNHHVRSALCDLLKWLIEPFLQPTRKRVGQSEVSLESSFAEVRRFNLGVGLDATREAAGEANTSTEGESSTPTGALKPVLDIESLLPRIRQVLEHLEYFLHTDLHLLCSLWKVLLAFVKQREKTSDVNKELDDMFNIIVFKHLLPAGSLVPHNPFLSDLMWSVLSHLTVFQRSLIYSCWETMYENFLLKFVFEKTKMATKQILKRVVSNAERRDLIAHQSHFHFCKLCHSNPIPAIETMLRDVEIGFNVNMIPPYIECTNRCPEMTADMMSFVLTRSCAKPTDRFLNSDALLSPWLVNLGEFVGRFYKKHPQTDLVGLLKIICKRINNEVLDGPTPQVEYKGESLIRVVLENLIEYMGGLLTVADMTSEQLFCLAGGPRLRSESISIGKKEDSSRKERARTALFNTIVNLGLVRVLWSSLSQQRHHFLSEDFSEAHSGGGGLKLLGLLFDGNHECFLKLTEFLSQASSGEKYRQIMPPFREVFAMFEPALAFLAIRHGLPPYGRALNLVTTDVSKDSKDMKELTSHTDSGNAADDANEVAGAPKDPTVPESATKDTQGETKSQTEKEEDVQIIHETDTADGAQKDADEAPVAIDVETTPVETALEVDGCSSNVGCAHAEIDRHPSWPNDEAVSPAVEKTEDAAEPNGTEDVTAVEEREGEQAPREEVPNDVETSTGGSIVAANGSGRAGDKHKSITSADPAPVFEVAIPGPEMELHNELDRVVRQHLSKNFESDGISLQFYLTFWTLSLQDIFVPTDGYDKALSQITTNLKQMEVTKKAMERDRDFSHSRDYKALKKEGARLSEIYGKLKDEKMAQNLNHQKVLNRLKQERSGWFLKRSPHATAAFVHEMICPRVLTSYSDALFCSHFVKLLIQLHTPGFQLLDFYNSWTIMLTQTIRCCSEREAQIFGVFLREMMSYVLKLRRDETIYMKEMTGNPCFHRNYYDNPNTEVTWAQYADIKKGHSKWEGRIFKAIRLGLDSEDWMERRNALLMLSQSYQAFPVVEKYAKAILQQVESIKDKDEYSDIKTLASAMAVKLRIQKDNWVDKPDKLQSTGHAPHAGQLSLDHRRGEVSKGDRTSSKTKTSLPTTGTPTGGSLKPDGGMKRSSDQEVSSEKRQRRDDEAVRDVREPDRRLKSDVVLIGDARDRDTKEVRDVKETRDRVEINASEKRREKDREREKVKSGEKEKTTTSKDPREAERKVRASTVVASTPRTVTSTTRTSDRPLHDERSEKRRRTEREPESGSHAGARVPGEASGDRGSGDRHGTSYGQQARNALTPPEGSRHYGGPAYDAYSRRGYPHSRHEKYRAR</sequence>
<evidence type="ECO:0000256" key="1">
    <source>
        <dbReference type="ARBA" id="ARBA00004123"/>
    </source>
</evidence>
<feature type="compositionally biased region" description="Basic and acidic residues" evidence="5">
    <location>
        <begin position="1514"/>
        <end position="1536"/>
    </location>
</feature>
<evidence type="ECO:0000256" key="4">
    <source>
        <dbReference type="ARBA" id="ARBA00023242"/>
    </source>
</evidence>
<feature type="compositionally biased region" description="Low complexity" evidence="5">
    <location>
        <begin position="1497"/>
        <end position="1513"/>
    </location>
</feature>
<accession>A0A7S1FJ80</accession>
<feature type="compositionally biased region" description="Low complexity" evidence="5">
    <location>
        <begin position="1375"/>
        <end position="1393"/>
    </location>
</feature>
<evidence type="ECO:0000256" key="2">
    <source>
        <dbReference type="ARBA" id="ARBA00007857"/>
    </source>
</evidence>
<dbReference type="Pfam" id="PF11732">
    <property type="entry name" value="Thoc2"/>
    <property type="match status" value="1"/>
</dbReference>
<dbReference type="GO" id="GO:0003729">
    <property type="term" value="F:mRNA binding"/>
    <property type="evidence" value="ECO:0007669"/>
    <property type="project" value="TreeGrafter"/>
</dbReference>
<dbReference type="PANTHER" id="PTHR21597:SF0">
    <property type="entry name" value="THO COMPLEX SUBUNIT 2"/>
    <property type="match status" value="1"/>
</dbReference>
<dbReference type="EMBL" id="HBFQ01062079">
    <property type="protein sequence ID" value="CAD8869668.1"/>
    <property type="molecule type" value="Transcribed_RNA"/>
</dbReference>
<gene>
    <name evidence="9" type="ORF">NSCI0253_LOCUS44024</name>
</gene>
<keyword evidence="4" id="KW-0539">Nucleus</keyword>
<feature type="domain" description="THO complex subunit 2 N-terminal" evidence="8">
    <location>
        <begin position="15"/>
        <end position="232"/>
    </location>
</feature>
<feature type="compositionally biased region" description="Basic and acidic residues" evidence="5">
    <location>
        <begin position="846"/>
        <end position="865"/>
    </location>
</feature>